<comment type="caution">
    <text evidence="1">The sequence shown here is derived from an EMBL/GenBank/DDBJ whole genome shotgun (WGS) entry which is preliminary data.</text>
</comment>
<dbReference type="Proteomes" id="UP000654004">
    <property type="component" value="Unassembled WGS sequence"/>
</dbReference>
<reference evidence="2" key="1">
    <citation type="journal article" date="2019" name="Int. J. Syst. Evol. Microbiol.">
        <title>The Global Catalogue of Microorganisms (GCM) 10K type strain sequencing project: providing services to taxonomists for standard genome sequencing and annotation.</title>
        <authorList>
            <consortium name="The Broad Institute Genomics Platform"/>
            <consortium name="The Broad Institute Genome Sequencing Center for Infectious Disease"/>
            <person name="Wu L."/>
            <person name="Ma J."/>
        </authorList>
    </citation>
    <scope>NUCLEOTIDE SEQUENCE [LARGE SCALE GENOMIC DNA]</scope>
    <source>
        <strain evidence="2">JCM 32305</strain>
    </source>
</reference>
<keyword evidence="2" id="KW-1185">Reference proteome</keyword>
<gene>
    <name evidence="1" type="ORF">GCM10009410_30710</name>
</gene>
<evidence type="ECO:0000313" key="2">
    <source>
        <dbReference type="Proteomes" id="UP000654004"/>
    </source>
</evidence>
<evidence type="ECO:0000313" key="1">
    <source>
        <dbReference type="EMBL" id="GGP94537.1"/>
    </source>
</evidence>
<organism evidence="1 2">
    <name type="scientific">Shewanella ulleungensis</name>
    <dbReference type="NCBI Taxonomy" id="2282699"/>
    <lineage>
        <taxon>Bacteria</taxon>
        <taxon>Pseudomonadati</taxon>
        <taxon>Pseudomonadota</taxon>
        <taxon>Gammaproteobacteria</taxon>
        <taxon>Alteromonadales</taxon>
        <taxon>Shewanellaceae</taxon>
        <taxon>Shewanella</taxon>
    </lineage>
</organism>
<dbReference type="EMBL" id="BMQW01000008">
    <property type="protein sequence ID" value="GGP94537.1"/>
    <property type="molecule type" value="Genomic_DNA"/>
</dbReference>
<name>A0ABQ2QUC4_9GAMM</name>
<protein>
    <submittedName>
        <fullName evidence="1">Uncharacterized protein</fullName>
    </submittedName>
</protein>
<proteinExistence type="predicted"/>
<dbReference type="RefSeq" id="WP_188957740.1">
    <property type="nucleotide sequence ID" value="NZ_BMQW01000008.1"/>
</dbReference>
<accession>A0ABQ2QUC4</accession>
<sequence length="149" mass="16668">MEYVAYNYFETPKEEAIDLIASAFVRPDFEISNAGKNDPPKKFKGGVNELSALIKDCTDLTNYTFLKNRNTKIEVTIEIHNDPRWEHSSFSISGPNREVVEELCLSLNTSVNSYLCISGSMGLGSSQEWSFLYKNSACPPSILEQVSNA</sequence>